<dbReference type="EMBL" id="OU963866">
    <property type="protein sequence ID" value="CAH0389681.1"/>
    <property type="molecule type" value="Genomic_DNA"/>
</dbReference>
<dbReference type="NCBIfam" id="TIGR00558">
    <property type="entry name" value="pdxH"/>
    <property type="match status" value="1"/>
</dbReference>
<evidence type="ECO:0000256" key="1">
    <source>
        <dbReference type="ARBA" id="ARBA00001917"/>
    </source>
</evidence>
<dbReference type="AlphaFoldDB" id="A0A9P0F2W8"/>
<name>A0A9P0F2W8_BEMTA</name>
<dbReference type="EC" id="1.4.3.5" evidence="7"/>
<dbReference type="GO" id="GO:0010181">
    <property type="term" value="F:FMN binding"/>
    <property type="evidence" value="ECO:0007669"/>
    <property type="project" value="InterPro"/>
</dbReference>
<dbReference type="InterPro" id="IPR011576">
    <property type="entry name" value="Pyridox_Oxase_N"/>
</dbReference>
<keyword evidence="11" id="KW-0664">Pyridoxine biosynthesis</keyword>
<dbReference type="FunFam" id="2.30.110.10:FF:000005">
    <property type="entry name" value="NAD(P)H-hydrate epimerase"/>
    <property type="match status" value="1"/>
</dbReference>
<dbReference type="InterPro" id="IPR019576">
    <property type="entry name" value="Pyridoxamine_oxidase_dimer_C"/>
</dbReference>
<comment type="pathway">
    <text evidence="3">Cofactor metabolism; pyridoxal 5'-phosphate salvage; pyridoxal 5'-phosphate from pyridoxamine 5'-phosphate: step 1/1.</text>
</comment>
<keyword evidence="10" id="KW-0560">Oxidoreductase</keyword>
<keyword evidence="8" id="KW-0285">Flavoprotein</keyword>
<gene>
    <name evidence="14" type="ORF">BEMITA_LOCUS8488</name>
</gene>
<feature type="domain" description="Pyridoxine 5'-phosphate oxidase dimerisation C-terminal" evidence="13">
    <location>
        <begin position="212"/>
        <end position="266"/>
    </location>
</feature>
<comment type="cofactor">
    <cofactor evidence="1">
        <name>FMN</name>
        <dbReference type="ChEBI" id="CHEBI:58210"/>
    </cofactor>
</comment>
<comment type="function">
    <text evidence="2">Catalyzes the oxidation of either pyridoxine 5'-phosphate (PNP) or pyridoxamine 5'-phosphate (PMP) into pyridoxal 5'-phosphate (PLP).</text>
</comment>
<accession>A0A9P0F2W8</accession>
<evidence type="ECO:0000256" key="9">
    <source>
        <dbReference type="ARBA" id="ARBA00022643"/>
    </source>
</evidence>
<evidence type="ECO:0000259" key="12">
    <source>
        <dbReference type="Pfam" id="PF01243"/>
    </source>
</evidence>
<organism evidence="14 15">
    <name type="scientific">Bemisia tabaci</name>
    <name type="common">Sweetpotato whitefly</name>
    <name type="synonym">Aleurodes tabaci</name>
    <dbReference type="NCBI Taxonomy" id="7038"/>
    <lineage>
        <taxon>Eukaryota</taxon>
        <taxon>Metazoa</taxon>
        <taxon>Ecdysozoa</taxon>
        <taxon>Arthropoda</taxon>
        <taxon>Hexapoda</taxon>
        <taxon>Insecta</taxon>
        <taxon>Pterygota</taxon>
        <taxon>Neoptera</taxon>
        <taxon>Paraneoptera</taxon>
        <taxon>Hemiptera</taxon>
        <taxon>Sternorrhyncha</taxon>
        <taxon>Aleyrodoidea</taxon>
        <taxon>Aleyrodidae</taxon>
        <taxon>Aleyrodinae</taxon>
        <taxon>Bemisia</taxon>
    </lineage>
</organism>
<keyword evidence="15" id="KW-1185">Reference proteome</keyword>
<evidence type="ECO:0000256" key="2">
    <source>
        <dbReference type="ARBA" id="ARBA00003691"/>
    </source>
</evidence>
<dbReference type="Pfam" id="PF01243">
    <property type="entry name" value="PNPOx_N"/>
    <property type="match status" value="1"/>
</dbReference>
<evidence type="ECO:0000256" key="4">
    <source>
        <dbReference type="ARBA" id="ARBA00005037"/>
    </source>
</evidence>
<dbReference type="Pfam" id="PF10590">
    <property type="entry name" value="PNP_phzG_C"/>
    <property type="match status" value="1"/>
</dbReference>
<evidence type="ECO:0000256" key="10">
    <source>
        <dbReference type="ARBA" id="ARBA00023002"/>
    </source>
</evidence>
<evidence type="ECO:0000256" key="6">
    <source>
        <dbReference type="ARBA" id="ARBA00011738"/>
    </source>
</evidence>
<proteinExistence type="inferred from homology"/>
<evidence type="ECO:0000256" key="8">
    <source>
        <dbReference type="ARBA" id="ARBA00022630"/>
    </source>
</evidence>
<evidence type="ECO:0000256" key="5">
    <source>
        <dbReference type="ARBA" id="ARBA00007301"/>
    </source>
</evidence>
<dbReference type="InterPro" id="IPR019740">
    <property type="entry name" value="Pyridox_Oxase_CS"/>
</dbReference>
<dbReference type="PANTHER" id="PTHR10851">
    <property type="entry name" value="PYRIDOXINE-5-PHOSPHATE OXIDASE"/>
    <property type="match status" value="1"/>
</dbReference>
<protein>
    <recommendedName>
        <fullName evidence="7">pyridoxal 5'-phosphate synthase</fullName>
        <ecNumber evidence="7">1.4.3.5</ecNumber>
    </recommendedName>
</protein>
<reference evidence="14" key="1">
    <citation type="submission" date="2021-12" db="EMBL/GenBank/DDBJ databases">
        <authorList>
            <person name="King R."/>
        </authorList>
    </citation>
    <scope>NUCLEOTIDE SEQUENCE</scope>
</reference>
<evidence type="ECO:0000313" key="14">
    <source>
        <dbReference type="EMBL" id="CAH0389681.1"/>
    </source>
</evidence>
<dbReference type="KEGG" id="btab:109035537"/>
<dbReference type="OrthoDB" id="303614at2759"/>
<keyword evidence="9" id="KW-0288">FMN</keyword>
<dbReference type="Proteomes" id="UP001152759">
    <property type="component" value="Chromosome 5"/>
</dbReference>
<comment type="subunit">
    <text evidence="6">Homodimer.</text>
</comment>
<evidence type="ECO:0000256" key="7">
    <source>
        <dbReference type="ARBA" id="ARBA00012801"/>
    </source>
</evidence>
<evidence type="ECO:0000256" key="11">
    <source>
        <dbReference type="ARBA" id="ARBA00023096"/>
    </source>
</evidence>
<comment type="pathway">
    <text evidence="4">Cofactor metabolism; pyridoxal 5'-phosphate salvage; pyridoxal 5'-phosphate from pyridoxine 5'-phosphate: step 1/1.</text>
</comment>
<feature type="domain" description="Pyridoxamine 5'-phosphate oxidase N-terminal" evidence="12">
    <location>
        <begin position="72"/>
        <end position="188"/>
    </location>
</feature>
<dbReference type="SUPFAM" id="SSF50475">
    <property type="entry name" value="FMN-binding split barrel"/>
    <property type="match status" value="1"/>
</dbReference>
<dbReference type="GO" id="GO:0004733">
    <property type="term" value="F:pyridoxamine phosphate oxidase activity"/>
    <property type="evidence" value="ECO:0007669"/>
    <property type="project" value="UniProtKB-EC"/>
</dbReference>
<dbReference type="NCBIfam" id="NF004231">
    <property type="entry name" value="PRK05679.1"/>
    <property type="match status" value="1"/>
</dbReference>
<dbReference type="InterPro" id="IPR000659">
    <property type="entry name" value="Pyridox_Oxase"/>
</dbReference>
<dbReference type="GO" id="GO:0008615">
    <property type="term" value="P:pyridoxine biosynthetic process"/>
    <property type="evidence" value="ECO:0007669"/>
    <property type="project" value="UniProtKB-KW"/>
</dbReference>
<comment type="similarity">
    <text evidence="5">Belongs to the pyridoxamine 5'-phosphate oxidase family.</text>
</comment>
<dbReference type="HAMAP" id="MF_01629">
    <property type="entry name" value="PdxH"/>
    <property type="match status" value="1"/>
</dbReference>
<dbReference type="PANTHER" id="PTHR10851:SF0">
    <property type="entry name" value="PYRIDOXINE-5'-PHOSPHATE OXIDASE"/>
    <property type="match status" value="1"/>
</dbReference>
<dbReference type="InterPro" id="IPR012349">
    <property type="entry name" value="Split_barrel_FMN-bd"/>
</dbReference>
<sequence>MLQYLQLSYRKAQISLLSAGNRSVLTFQMALIGSNTLDLKGMRKPYKDKTEVFLEKDLISKNPFHVFTDWFKQACNGDIHEPNAMCLSTVSKCGQPSARYVLLKGYGEDGFQFYTNYGSRKGKDLEENPKASLTFFWESLRRQIRIEGVVEKLSEKESEDYFHSRPRPNQISALCSHQSSIIPNREFLIEKETILNEKYKDESIPIPKPDYWGGFQLKPEWIEFWQGQSDRLHDRIVFRRQKPDEKPDGKLVHAGEDGWVYQRLSP</sequence>
<evidence type="ECO:0000313" key="15">
    <source>
        <dbReference type="Proteomes" id="UP001152759"/>
    </source>
</evidence>
<dbReference type="PROSITE" id="PS01064">
    <property type="entry name" value="PYRIDOX_OXIDASE"/>
    <property type="match status" value="1"/>
</dbReference>
<evidence type="ECO:0000256" key="3">
    <source>
        <dbReference type="ARBA" id="ARBA00004738"/>
    </source>
</evidence>
<dbReference type="Gene3D" id="2.30.110.10">
    <property type="entry name" value="Electron Transport, Fmn-binding Protein, Chain A"/>
    <property type="match status" value="1"/>
</dbReference>
<evidence type="ECO:0000259" key="13">
    <source>
        <dbReference type="Pfam" id="PF10590"/>
    </source>
</evidence>